<dbReference type="EMBL" id="CVRL01000046">
    <property type="protein sequence ID" value="CRL12895.1"/>
    <property type="molecule type" value="Genomic_DNA"/>
</dbReference>
<gene>
    <name evidence="1" type="ORF">NIT7321_03778</name>
</gene>
<dbReference type="AlphaFoldDB" id="A0A0H5DJD8"/>
<dbReference type="SUPFAM" id="SSF55961">
    <property type="entry name" value="Bet v1-like"/>
    <property type="match status" value="1"/>
</dbReference>
<dbReference type="STRING" id="481446.NIT7645_02122"/>
<dbReference type="Proteomes" id="UP000043764">
    <property type="component" value="Unassembled WGS sequence"/>
</dbReference>
<evidence type="ECO:0000313" key="2">
    <source>
        <dbReference type="Proteomes" id="UP000043764"/>
    </source>
</evidence>
<keyword evidence="2" id="KW-1185">Reference proteome</keyword>
<organism evidence="1 2">
    <name type="scientific">Phaeobacter italicus</name>
    <dbReference type="NCBI Taxonomy" id="481446"/>
    <lineage>
        <taxon>Bacteria</taxon>
        <taxon>Pseudomonadati</taxon>
        <taxon>Pseudomonadota</taxon>
        <taxon>Alphaproteobacteria</taxon>
        <taxon>Rhodobacterales</taxon>
        <taxon>Roseobacteraceae</taxon>
        <taxon>Phaeobacter</taxon>
    </lineage>
</organism>
<dbReference type="OrthoDB" id="7860307at2"/>
<proteinExistence type="predicted"/>
<dbReference type="InterPro" id="IPR023393">
    <property type="entry name" value="START-like_dom_sf"/>
</dbReference>
<evidence type="ECO:0008006" key="3">
    <source>
        <dbReference type="Google" id="ProtNLM"/>
    </source>
</evidence>
<evidence type="ECO:0000313" key="1">
    <source>
        <dbReference type="EMBL" id="CRL12895.1"/>
    </source>
</evidence>
<dbReference type="GeneID" id="78398237"/>
<dbReference type="RefSeq" id="WP_008562905.1">
    <property type="nucleotide sequence ID" value="NZ_BSKQ01000001.1"/>
</dbReference>
<dbReference type="Gene3D" id="3.30.530.20">
    <property type="match status" value="1"/>
</dbReference>
<protein>
    <recommendedName>
        <fullName evidence="3">Polyketide cyclase / dehydrase and lipid transport</fullName>
    </recommendedName>
</protein>
<sequence>MEFSGKEDIDAPIAEVFHALCDFENMERQALRRGAEVQRMGDAAHPENGLAWDVAFQFRGKDRKLNVALTTYEPVTMMAVTGTGSGVDGNLEVELLALSPQRTRMVVKLALSPKTLSGRLMVQSLKLAKTRLVRGFERRVSEFARQTEARLSGTV</sequence>
<reference evidence="1 2" key="1">
    <citation type="submission" date="2015-05" db="EMBL/GenBank/DDBJ databases">
        <authorList>
            <person name="Rodrigo-Torres Lidia"/>
            <person name="Arahal R.David."/>
        </authorList>
    </citation>
    <scope>NUCLEOTIDE SEQUENCE [LARGE SCALE GENOMIC DNA]</scope>
    <source>
        <strain evidence="1 2">CECT 7321</strain>
    </source>
</reference>
<dbReference type="CDD" id="cd07812">
    <property type="entry name" value="SRPBCC"/>
    <property type="match status" value="1"/>
</dbReference>
<accession>A0A0H5DJD8</accession>
<name>A0A0H5DJD8_9RHOB</name>